<organism evidence="1 2">
    <name type="scientific">Brassicogethes aeneus</name>
    <name type="common">Rape pollen beetle</name>
    <name type="synonym">Meligethes aeneus</name>
    <dbReference type="NCBI Taxonomy" id="1431903"/>
    <lineage>
        <taxon>Eukaryota</taxon>
        <taxon>Metazoa</taxon>
        <taxon>Ecdysozoa</taxon>
        <taxon>Arthropoda</taxon>
        <taxon>Hexapoda</taxon>
        <taxon>Insecta</taxon>
        <taxon>Pterygota</taxon>
        <taxon>Neoptera</taxon>
        <taxon>Endopterygota</taxon>
        <taxon>Coleoptera</taxon>
        <taxon>Polyphaga</taxon>
        <taxon>Cucujiformia</taxon>
        <taxon>Nitidulidae</taxon>
        <taxon>Meligethinae</taxon>
        <taxon>Brassicogethes</taxon>
    </lineage>
</organism>
<name>A0A9P0AS61_BRAAE</name>
<accession>A0A9P0AS61</accession>
<protein>
    <submittedName>
        <fullName evidence="1">Uncharacterized protein</fullName>
    </submittedName>
</protein>
<dbReference type="EMBL" id="OV121132">
    <property type="protein sequence ID" value="CAH0547089.1"/>
    <property type="molecule type" value="Genomic_DNA"/>
</dbReference>
<proteinExistence type="predicted"/>
<sequence>MQKYPNMTLIILGDFNAKIVNNVAEKNTIHEESNDNKTRLCNLERNILIASTKFKHKKEPKVTWLRPEMNNENQIDHREEQT</sequence>
<dbReference type="AlphaFoldDB" id="A0A9P0AS61"/>
<dbReference type="Proteomes" id="UP001154078">
    <property type="component" value="Chromosome 1"/>
</dbReference>
<evidence type="ECO:0000313" key="1">
    <source>
        <dbReference type="EMBL" id="CAH0547089.1"/>
    </source>
</evidence>
<reference evidence="1" key="1">
    <citation type="submission" date="2021-12" db="EMBL/GenBank/DDBJ databases">
        <authorList>
            <person name="King R."/>
        </authorList>
    </citation>
    <scope>NUCLEOTIDE SEQUENCE</scope>
</reference>
<gene>
    <name evidence="1" type="ORF">MELIAE_LOCUS1140</name>
</gene>
<dbReference type="InterPro" id="IPR036691">
    <property type="entry name" value="Endo/exonu/phosph_ase_sf"/>
</dbReference>
<dbReference type="Gene3D" id="3.60.10.10">
    <property type="entry name" value="Endonuclease/exonuclease/phosphatase"/>
    <property type="match status" value="1"/>
</dbReference>
<evidence type="ECO:0000313" key="2">
    <source>
        <dbReference type="Proteomes" id="UP001154078"/>
    </source>
</evidence>
<dbReference type="OrthoDB" id="8195170at2759"/>
<keyword evidence="2" id="KW-1185">Reference proteome</keyword>